<dbReference type="CDD" id="cd01029">
    <property type="entry name" value="TOPRIM_primases"/>
    <property type="match status" value="1"/>
</dbReference>
<evidence type="ECO:0000313" key="9">
    <source>
        <dbReference type="Proteomes" id="UP000822331"/>
    </source>
</evidence>
<keyword evidence="9" id="KW-1185">Reference proteome</keyword>
<gene>
    <name evidence="8" type="ORF">G6L72_02270</name>
</gene>
<keyword evidence="6" id="KW-0804">Transcription</keyword>
<dbReference type="Pfam" id="PF08273">
    <property type="entry name" value="Zn_Ribbon_Prim"/>
    <property type="match status" value="1"/>
</dbReference>
<sequence length="308" mass="32905">MSRHLIEKTTGKWRGILSRAGLSESFLTGKKGPCPICNGGVDRFRFDDRDGSGSYICSHCGAGYGIHLLQKACGLDYGAACRLIEGVIGTVDEDRSTPKKSVASVLVKAKALWEDGIQASQGTATGLHLSSRAVMPEMGLRSIRHHERVIYLEDGEFYGRMPAMLALILSVDGRPCGLQRTYLSADGKKAPVPSPRKIMGTLPDGAAVRLSQASSVIGIAEGVETALSAQRLFEVPTWAALTANNLEKWIPPAGASQVRVFGDNDQSFTGQAAAFSLAKRLNNQGFGVEVHIPPSVGTDWNDVLRAAP</sequence>
<dbReference type="Gene3D" id="3.90.580.10">
    <property type="entry name" value="Zinc finger, CHC2-type domain"/>
    <property type="match status" value="1"/>
</dbReference>
<evidence type="ECO:0000256" key="2">
    <source>
        <dbReference type="ARBA" id="ARBA00022515"/>
    </source>
</evidence>
<keyword evidence="1" id="KW-0240">DNA-directed RNA polymerase</keyword>
<evidence type="ECO:0000256" key="6">
    <source>
        <dbReference type="ARBA" id="ARBA00023163"/>
    </source>
</evidence>
<organism evidence="8 9">
    <name type="scientific">Agrobacterium rubi</name>
    <dbReference type="NCBI Taxonomy" id="28099"/>
    <lineage>
        <taxon>Bacteria</taxon>
        <taxon>Pseudomonadati</taxon>
        <taxon>Pseudomonadota</taxon>
        <taxon>Alphaproteobacteria</taxon>
        <taxon>Hyphomicrobiales</taxon>
        <taxon>Rhizobiaceae</taxon>
        <taxon>Rhizobium/Agrobacterium group</taxon>
        <taxon>Agrobacterium</taxon>
    </lineage>
</organism>
<dbReference type="RefSeq" id="WP_174003014.1">
    <property type="nucleotide sequence ID" value="NZ_JAAMCP010000001.1"/>
</dbReference>
<reference evidence="8 9" key="1">
    <citation type="journal article" date="2020" name="Science">
        <title>Unexpected conservation and global transmission of agrobacterial virulence plasmids.</title>
        <authorList>
            <person name="Weisberg A.J."/>
            <person name="Davis E.W. 2nd"/>
            <person name="Tabima J."/>
            <person name="Belcher M.S."/>
            <person name="Miller M."/>
            <person name="Kuo C.H."/>
            <person name="Loper J.E."/>
            <person name="Grunwald N.J."/>
            <person name="Putnam M.L."/>
            <person name="Chang J.H."/>
        </authorList>
    </citation>
    <scope>NUCLEOTIDE SEQUENCE [LARGE SCALE GENOMIC DNA]</scope>
    <source>
        <strain evidence="8 9">A19/93</strain>
    </source>
</reference>
<dbReference type="Pfam" id="PF23639">
    <property type="entry name" value="DUF7146"/>
    <property type="match status" value="1"/>
</dbReference>
<evidence type="ECO:0000256" key="3">
    <source>
        <dbReference type="ARBA" id="ARBA00022679"/>
    </source>
</evidence>
<evidence type="ECO:0000259" key="7">
    <source>
        <dbReference type="SMART" id="SM00778"/>
    </source>
</evidence>
<keyword evidence="2" id="KW-0639">Primosome</keyword>
<dbReference type="Pfam" id="PF13362">
    <property type="entry name" value="Toprim_3"/>
    <property type="match status" value="1"/>
</dbReference>
<protein>
    <submittedName>
        <fullName evidence="8">P4 alpha zinc-binding domain protein</fullName>
    </submittedName>
</protein>
<keyword evidence="3" id="KW-0808">Transferase</keyword>
<dbReference type="InterPro" id="IPR006171">
    <property type="entry name" value="TOPRIM_dom"/>
</dbReference>
<dbReference type="InterPro" id="IPR055570">
    <property type="entry name" value="DUF7146"/>
</dbReference>
<dbReference type="Proteomes" id="UP000822331">
    <property type="component" value="Unassembled WGS sequence"/>
</dbReference>
<keyword evidence="5" id="KW-0235">DNA replication</keyword>
<evidence type="ECO:0000313" key="8">
    <source>
        <dbReference type="EMBL" id="NTF35540.1"/>
    </source>
</evidence>
<name>A0ABX2IXR7_9HYPH</name>
<keyword evidence="4" id="KW-0548">Nucleotidyltransferase</keyword>
<accession>A0ABX2IXR7</accession>
<dbReference type="EMBL" id="JAAMCP010000001">
    <property type="protein sequence ID" value="NTF35540.1"/>
    <property type="molecule type" value="Genomic_DNA"/>
</dbReference>
<dbReference type="SUPFAM" id="SSF57783">
    <property type="entry name" value="Zinc beta-ribbon"/>
    <property type="match status" value="1"/>
</dbReference>
<proteinExistence type="predicted"/>
<dbReference type="InterPro" id="IPR034154">
    <property type="entry name" value="TOPRIM_DnaG/twinkle"/>
</dbReference>
<feature type="domain" description="DNA primase/helicase Gp4 N-terminal Bacteriophage T7-like" evidence="7">
    <location>
        <begin position="29"/>
        <end position="66"/>
    </location>
</feature>
<dbReference type="SMART" id="SM00778">
    <property type="entry name" value="Prim_Zn_Ribbon"/>
    <property type="match status" value="1"/>
</dbReference>
<evidence type="ECO:0000256" key="1">
    <source>
        <dbReference type="ARBA" id="ARBA00022478"/>
    </source>
</evidence>
<evidence type="ECO:0000256" key="5">
    <source>
        <dbReference type="ARBA" id="ARBA00022705"/>
    </source>
</evidence>
<evidence type="ECO:0000256" key="4">
    <source>
        <dbReference type="ARBA" id="ARBA00022695"/>
    </source>
</evidence>
<dbReference type="InterPro" id="IPR036977">
    <property type="entry name" value="DNA_primase_Znf_CHC2"/>
</dbReference>
<comment type="caution">
    <text evidence="8">The sequence shown here is derived from an EMBL/GenBank/DDBJ whole genome shotgun (WGS) entry which is preliminary data.</text>
</comment>
<dbReference type="InterPro" id="IPR013237">
    <property type="entry name" value="Phage_T7_Gp4_N"/>
</dbReference>